<dbReference type="EMBL" id="KN714785">
    <property type="protein sequence ID" value="KUI61722.1"/>
    <property type="molecule type" value="Genomic_DNA"/>
</dbReference>
<organism evidence="1 2">
    <name type="scientific">Cytospora mali</name>
    <name type="common">Apple Valsa canker fungus</name>
    <name type="synonym">Valsa mali</name>
    <dbReference type="NCBI Taxonomy" id="578113"/>
    <lineage>
        <taxon>Eukaryota</taxon>
        <taxon>Fungi</taxon>
        <taxon>Dikarya</taxon>
        <taxon>Ascomycota</taxon>
        <taxon>Pezizomycotina</taxon>
        <taxon>Sordariomycetes</taxon>
        <taxon>Sordariomycetidae</taxon>
        <taxon>Diaporthales</taxon>
        <taxon>Cytosporaceae</taxon>
        <taxon>Cytospora</taxon>
    </lineage>
</organism>
<evidence type="ECO:0000313" key="1">
    <source>
        <dbReference type="EMBL" id="KUI61722.1"/>
    </source>
</evidence>
<evidence type="ECO:0000313" key="2">
    <source>
        <dbReference type="Proteomes" id="UP000078576"/>
    </source>
</evidence>
<gene>
    <name evidence="1" type="ORF">VP1G_11266</name>
</gene>
<reference evidence="2" key="1">
    <citation type="submission" date="2014-12" db="EMBL/GenBank/DDBJ databases">
        <title>Genome Sequence of Valsa Canker Pathogens Uncovers a Specific Adaption of Colonization on Woody Bark.</title>
        <authorList>
            <person name="Yin Z."/>
            <person name="Liu H."/>
            <person name="Gao X."/>
            <person name="Li Z."/>
            <person name="Song N."/>
            <person name="Ke X."/>
            <person name="Dai Q."/>
            <person name="Wu Y."/>
            <person name="Sun Y."/>
            <person name="Xu J.-R."/>
            <person name="Kang Z.K."/>
            <person name="Wang L."/>
            <person name="Huang L."/>
        </authorList>
    </citation>
    <scope>NUCLEOTIDE SEQUENCE [LARGE SCALE GENOMIC DNA]</scope>
    <source>
        <strain evidence="2">SXYL134</strain>
    </source>
</reference>
<accession>A0A194VCK3</accession>
<name>A0A194VCK3_CYTMA</name>
<dbReference type="AlphaFoldDB" id="A0A194VCK3"/>
<proteinExistence type="predicted"/>
<sequence>MIGQVENNPASLALARRGLAVDRGPPRFTPRPAQLLQGFQTPSNAEAHGSPLEARLEQQQNIPLAKNFITN</sequence>
<keyword evidence="2" id="KW-1185">Reference proteome</keyword>
<protein>
    <submittedName>
        <fullName evidence="1">Uncharacterized protein</fullName>
    </submittedName>
</protein>
<dbReference type="Proteomes" id="UP000078576">
    <property type="component" value="Unassembled WGS sequence"/>
</dbReference>